<sequence>MIGAPCGTQPTRRLPDFKPTRKFQMLTKARLRLPRLRAKSSSVPIVSASTATRRICERTSANVTRASVRRVLTVRARSHATTRCVGILRVNTRTNSISRPKHTS</sequence>
<dbReference type="EMBL" id="HBUF01077191">
    <property type="protein sequence ID" value="CAG6631549.1"/>
    <property type="molecule type" value="Transcribed_RNA"/>
</dbReference>
<dbReference type="EMBL" id="HBUF01240494">
    <property type="protein sequence ID" value="CAG6676721.1"/>
    <property type="molecule type" value="Transcribed_RNA"/>
</dbReference>
<reference evidence="1" key="1">
    <citation type="submission" date="2021-05" db="EMBL/GenBank/DDBJ databases">
        <authorList>
            <person name="Alioto T."/>
            <person name="Alioto T."/>
            <person name="Gomez Garrido J."/>
        </authorList>
    </citation>
    <scope>NUCLEOTIDE SEQUENCE</scope>
</reference>
<evidence type="ECO:0000313" key="1">
    <source>
        <dbReference type="EMBL" id="CAG6733180.1"/>
    </source>
</evidence>
<dbReference type="AlphaFoldDB" id="A0A8D8YQK0"/>
<dbReference type="EMBL" id="HBUF01583482">
    <property type="protein sequence ID" value="CAG6771018.1"/>
    <property type="molecule type" value="Transcribed_RNA"/>
</dbReference>
<accession>A0A8D8YQK0</accession>
<dbReference type="EMBL" id="HBUF01583483">
    <property type="protein sequence ID" value="CAG6771020.1"/>
    <property type="molecule type" value="Transcribed_RNA"/>
</dbReference>
<organism evidence="1">
    <name type="scientific">Cacopsylla melanoneura</name>
    <dbReference type="NCBI Taxonomy" id="428564"/>
    <lineage>
        <taxon>Eukaryota</taxon>
        <taxon>Metazoa</taxon>
        <taxon>Ecdysozoa</taxon>
        <taxon>Arthropoda</taxon>
        <taxon>Hexapoda</taxon>
        <taxon>Insecta</taxon>
        <taxon>Pterygota</taxon>
        <taxon>Neoptera</taxon>
        <taxon>Paraneoptera</taxon>
        <taxon>Hemiptera</taxon>
        <taxon>Sternorrhyncha</taxon>
        <taxon>Psylloidea</taxon>
        <taxon>Psyllidae</taxon>
        <taxon>Psyllinae</taxon>
        <taxon>Cacopsylla</taxon>
    </lineage>
</organism>
<dbReference type="EMBL" id="HBUF01389035">
    <property type="protein sequence ID" value="CAG6733180.1"/>
    <property type="molecule type" value="Transcribed_RNA"/>
</dbReference>
<dbReference type="EMBL" id="HBUF01077190">
    <property type="protein sequence ID" value="CAG6631548.1"/>
    <property type="molecule type" value="Transcribed_RNA"/>
</dbReference>
<dbReference type="EMBL" id="HBUF01583485">
    <property type="protein sequence ID" value="CAG6771022.1"/>
    <property type="molecule type" value="Transcribed_RNA"/>
</dbReference>
<dbReference type="EMBL" id="HBUF01389036">
    <property type="protein sequence ID" value="CAG6733181.1"/>
    <property type="molecule type" value="Transcribed_RNA"/>
</dbReference>
<dbReference type="EMBL" id="HBUF01583484">
    <property type="protein sequence ID" value="CAG6771021.1"/>
    <property type="molecule type" value="Transcribed_RNA"/>
</dbReference>
<proteinExistence type="predicted"/>
<name>A0A8D8YQK0_9HEMI</name>
<dbReference type="EMBL" id="HBUF01077189">
    <property type="protein sequence ID" value="CAG6631547.1"/>
    <property type="molecule type" value="Transcribed_RNA"/>
</dbReference>
<protein>
    <submittedName>
        <fullName evidence="1">Uncharacterized protein</fullName>
    </submittedName>
</protein>
<dbReference type="EMBL" id="HBUF01240495">
    <property type="protein sequence ID" value="CAG6676722.1"/>
    <property type="molecule type" value="Transcribed_RNA"/>
</dbReference>